<dbReference type="Proteomes" id="UP001177670">
    <property type="component" value="Unassembled WGS sequence"/>
</dbReference>
<gene>
    <name evidence="2" type="ORF">K0M31_018383</name>
</gene>
<evidence type="ECO:0000313" key="2">
    <source>
        <dbReference type="EMBL" id="KAK1130244.1"/>
    </source>
</evidence>
<keyword evidence="3" id="KW-1185">Reference proteome</keyword>
<sequence length="125" mass="14034">MHTGRHEPFQLHTSATTPPSPSNKLLDIPLTQPSVYVRYYRSFGFPCYLGIGCHESKAFSQRVPLGKRETPYRGIPTPLKYGGIRTIRICLPSTLAITRKLSLHPNASIGEAHEERRSSISCHFT</sequence>
<evidence type="ECO:0000313" key="3">
    <source>
        <dbReference type="Proteomes" id="UP001177670"/>
    </source>
</evidence>
<feature type="region of interest" description="Disordered" evidence="1">
    <location>
        <begin position="1"/>
        <end position="24"/>
    </location>
</feature>
<accession>A0AA40G3Y9</accession>
<reference evidence="2" key="1">
    <citation type="submission" date="2021-10" db="EMBL/GenBank/DDBJ databases">
        <title>Melipona bicolor Genome sequencing and assembly.</title>
        <authorList>
            <person name="Araujo N.S."/>
            <person name="Arias M.C."/>
        </authorList>
    </citation>
    <scope>NUCLEOTIDE SEQUENCE</scope>
    <source>
        <strain evidence="2">USP_2M_L1-L4_2017</strain>
        <tissue evidence="2">Whole body</tissue>
    </source>
</reference>
<proteinExistence type="predicted"/>
<comment type="caution">
    <text evidence="2">The sequence shown here is derived from an EMBL/GenBank/DDBJ whole genome shotgun (WGS) entry which is preliminary data.</text>
</comment>
<name>A0AA40G3Y9_9HYME</name>
<organism evidence="2 3">
    <name type="scientific">Melipona bicolor</name>
    <dbReference type="NCBI Taxonomy" id="60889"/>
    <lineage>
        <taxon>Eukaryota</taxon>
        <taxon>Metazoa</taxon>
        <taxon>Ecdysozoa</taxon>
        <taxon>Arthropoda</taxon>
        <taxon>Hexapoda</taxon>
        <taxon>Insecta</taxon>
        <taxon>Pterygota</taxon>
        <taxon>Neoptera</taxon>
        <taxon>Endopterygota</taxon>
        <taxon>Hymenoptera</taxon>
        <taxon>Apocrita</taxon>
        <taxon>Aculeata</taxon>
        <taxon>Apoidea</taxon>
        <taxon>Anthophila</taxon>
        <taxon>Apidae</taxon>
        <taxon>Melipona</taxon>
    </lineage>
</organism>
<dbReference type="AlphaFoldDB" id="A0AA40G3Y9"/>
<protein>
    <submittedName>
        <fullName evidence="2">Uncharacterized protein</fullName>
    </submittedName>
</protein>
<evidence type="ECO:0000256" key="1">
    <source>
        <dbReference type="SAM" id="MobiDB-lite"/>
    </source>
</evidence>
<dbReference type="EMBL" id="JAHYIQ010000007">
    <property type="protein sequence ID" value="KAK1130244.1"/>
    <property type="molecule type" value="Genomic_DNA"/>
</dbReference>